<evidence type="ECO:0000256" key="1">
    <source>
        <dbReference type="SAM" id="MobiDB-lite"/>
    </source>
</evidence>
<proteinExistence type="predicted"/>
<name>A0A5K1K4P2_9APHY</name>
<protein>
    <submittedName>
        <fullName evidence="3">Cellulose-growth-specific protein</fullName>
    </submittedName>
</protein>
<dbReference type="Pfam" id="PF13920">
    <property type="entry name" value="zf-C3HC4_3"/>
    <property type="match status" value="1"/>
</dbReference>
<feature type="region of interest" description="Disordered" evidence="1">
    <location>
        <begin position="464"/>
        <end position="515"/>
    </location>
</feature>
<evidence type="ECO:0000259" key="2">
    <source>
        <dbReference type="SMART" id="SM00184"/>
    </source>
</evidence>
<feature type="compositionally biased region" description="Low complexity" evidence="1">
    <location>
        <begin position="465"/>
        <end position="499"/>
    </location>
</feature>
<dbReference type="Gene3D" id="3.30.40.10">
    <property type="entry name" value="Zinc/RING finger domain, C3HC4 (zinc finger)"/>
    <property type="match status" value="1"/>
</dbReference>
<dbReference type="InterPro" id="IPR013083">
    <property type="entry name" value="Znf_RING/FYVE/PHD"/>
</dbReference>
<reference evidence="3" key="1">
    <citation type="submission" date="2019-10" db="EMBL/GenBank/DDBJ databases">
        <authorList>
            <person name="Nor Muhammad N."/>
        </authorList>
    </citation>
    <scope>NUCLEOTIDE SEQUENCE</scope>
</reference>
<feature type="compositionally biased region" description="Pro residues" evidence="1">
    <location>
        <begin position="500"/>
        <end position="514"/>
    </location>
</feature>
<organism evidence="3">
    <name type="scientific">Ganoderma boninense</name>
    <dbReference type="NCBI Taxonomy" id="34458"/>
    <lineage>
        <taxon>Eukaryota</taxon>
        <taxon>Fungi</taxon>
        <taxon>Dikarya</taxon>
        <taxon>Basidiomycota</taxon>
        <taxon>Agaricomycotina</taxon>
        <taxon>Agaricomycetes</taxon>
        <taxon>Polyporales</taxon>
        <taxon>Polyporaceae</taxon>
        <taxon>Ganoderma</taxon>
    </lineage>
</organism>
<dbReference type="GO" id="GO:0008270">
    <property type="term" value="F:zinc ion binding"/>
    <property type="evidence" value="ECO:0007669"/>
    <property type="project" value="UniProtKB-KW"/>
</dbReference>
<feature type="domain" description="RING-type" evidence="2">
    <location>
        <begin position="422"/>
        <end position="536"/>
    </location>
</feature>
<sequence length="618" mass="65998">MASFASWYNHQYASWNRVRNLHQQPYLARTNTSVSRVATRMSQNAVVIDMGTPAPAPVAAPAAATATTNSKSDTLFGPNIGVLGGGPEWTESQEKSSDVLTPEIVKGWIAKSKETHYSTTTLQALVNLKRPTLRLSPLENDASEDADHVDSQHHHALEFEYDCDAPKCAIRVYVHLSPKHPLAGKADASGLCKLLVFETTTDGGFGKTLKFEDGAMLELGRFEYKHTASSSADGPQPSTSPEPEKSSRAGTPAAEAPQRKKRFTNFYLRKRNRDRNVAGPALAVLDADTQPADGDKGKEAKEEEEGVRVNIKLVALDENGKELPSPNEQATYLHVVRFGPPPTAVEGAEEGEDHRPWVVKVVKREATIGLHTFHLHEIYGLSANSTTSAQPTAPPPTAQLDNHTYPPTVPPTTAEDEPSSECLLCLSSPREVVLLPCRHLVACRDCAVNMIEFGAGGTIVHSESETAPAADAPATDGAAPEGNTEGAAATGAGADGAPASPAPAPAPAPTPVPAIPVIQANPRRKRKAKGWFCPVCRQPYTSLLRITTTPPEKDEHRESDELDEHVPVVTATVAATTPTPAPAPQQERGRFGFLRAFGRGGQPQPDIERGVAPAANAA</sequence>
<dbReference type="AlphaFoldDB" id="A0A5K1K4P2"/>
<dbReference type="GO" id="GO:0005737">
    <property type="term" value="C:cytoplasm"/>
    <property type="evidence" value="ECO:0007669"/>
    <property type="project" value="TreeGrafter"/>
</dbReference>
<feature type="compositionally biased region" description="Polar residues" evidence="1">
    <location>
        <begin position="227"/>
        <end position="241"/>
    </location>
</feature>
<feature type="region of interest" description="Disordered" evidence="1">
    <location>
        <begin position="226"/>
        <end position="269"/>
    </location>
</feature>
<accession>A0A5K1K4P2</accession>
<dbReference type="GO" id="GO:0061630">
    <property type="term" value="F:ubiquitin protein ligase activity"/>
    <property type="evidence" value="ECO:0007669"/>
    <property type="project" value="UniProtKB-EC"/>
</dbReference>
<dbReference type="PANTHER" id="PTHR22996">
    <property type="entry name" value="MAHOGUNIN"/>
    <property type="match status" value="1"/>
</dbReference>
<dbReference type="EMBL" id="LR728934">
    <property type="protein sequence ID" value="VWP00911.1"/>
    <property type="molecule type" value="Genomic_DNA"/>
</dbReference>
<dbReference type="PANTHER" id="PTHR22996:SF0">
    <property type="entry name" value="RE60872P-RELATED"/>
    <property type="match status" value="1"/>
</dbReference>
<gene>
    <name evidence="3" type="primary">G4MVX4</name>
</gene>
<feature type="compositionally biased region" description="Basic residues" evidence="1">
    <location>
        <begin position="259"/>
        <end position="269"/>
    </location>
</feature>
<feature type="region of interest" description="Disordered" evidence="1">
    <location>
        <begin position="385"/>
        <end position="418"/>
    </location>
</feature>
<evidence type="ECO:0000313" key="3">
    <source>
        <dbReference type="EMBL" id="VWP00911.1"/>
    </source>
</evidence>
<dbReference type="SMART" id="SM00184">
    <property type="entry name" value="RING"/>
    <property type="match status" value="1"/>
</dbReference>
<dbReference type="GO" id="GO:0016567">
    <property type="term" value="P:protein ubiquitination"/>
    <property type="evidence" value="ECO:0007669"/>
    <property type="project" value="TreeGrafter"/>
</dbReference>
<dbReference type="InterPro" id="IPR045194">
    <property type="entry name" value="MGRN1/RNF157-like"/>
</dbReference>
<dbReference type="InterPro" id="IPR001841">
    <property type="entry name" value="Znf_RING"/>
</dbReference>
<feature type="region of interest" description="Disordered" evidence="1">
    <location>
        <begin position="595"/>
        <end position="618"/>
    </location>
</feature>